<dbReference type="KEGG" id="bbev:BBEV_0900"/>
<protein>
    <recommendedName>
        <fullName evidence="3">DUF1499 domain-containing protein</fullName>
    </recommendedName>
</protein>
<evidence type="ECO:0000313" key="2">
    <source>
        <dbReference type="Proteomes" id="UP000094463"/>
    </source>
</evidence>
<evidence type="ECO:0008006" key="3">
    <source>
        <dbReference type="Google" id="ProtNLM"/>
    </source>
</evidence>
<dbReference type="PATRIC" id="fig|632773.3.peg.956"/>
<keyword evidence="2" id="KW-1185">Reference proteome</keyword>
<dbReference type="OrthoDB" id="2353056at2"/>
<gene>
    <name evidence="1" type="ORF">BBEV_0900</name>
</gene>
<reference evidence="1 2" key="1">
    <citation type="submission" date="2015-08" db="EMBL/GenBank/DDBJ databases">
        <title>The complete genome sequence of Bacillus beveridgei MLTeJB.</title>
        <authorList>
            <person name="Hanson T.E."/>
            <person name="Mesa C."/>
            <person name="Basesman S.M."/>
            <person name="Oremland R.S."/>
        </authorList>
    </citation>
    <scope>NUCLEOTIDE SEQUENCE [LARGE SCALE GENOMIC DNA]</scope>
    <source>
        <strain evidence="1 2">MLTeJB</strain>
    </source>
</reference>
<dbReference type="STRING" id="632773.BBEV_0900"/>
<dbReference type="RefSeq" id="WP_069364379.1">
    <property type="nucleotide sequence ID" value="NZ_CP012502.1"/>
</dbReference>
<organism evidence="1 2">
    <name type="scientific">Salisediminibacterium beveridgei</name>
    <dbReference type="NCBI Taxonomy" id="632773"/>
    <lineage>
        <taxon>Bacteria</taxon>
        <taxon>Bacillati</taxon>
        <taxon>Bacillota</taxon>
        <taxon>Bacilli</taxon>
        <taxon>Bacillales</taxon>
        <taxon>Bacillaceae</taxon>
        <taxon>Salisediminibacterium</taxon>
    </lineage>
</organism>
<sequence>MGIKENLKKIFSKHTETREEHADERFQTRYYKTMPDKAIKELHQIFERGEGFEVRDYSEERGEMIVHVNKGKRMLMVVTVIMVRPYRTAIDFSVATETFLFSDFGISGKMIQVMYDELDQRMTFVGTGLAKEMSTFR</sequence>
<name>A0A1D7QTD8_9BACI</name>
<dbReference type="EMBL" id="CP012502">
    <property type="protein sequence ID" value="AOM82271.1"/>
    <property type="molecule type" value="Genomic_DNA"/>
</dbReference>
<proteinExistence type="predicted"/>
<accession>A0A1D7QTD8</accession>
<dbReference type="AlphaFoldDB" id="A0A1D7QTD8"/>
<dbReference type="Proteomes" id="UP000094463">
    <property type="component" value="Chromosome"/>
</dbReference>
<evidence type="ECO:0000313" key="1">
    <source>
        <dbReference type="EMBL" id="AOM82271.1"/>
    </source>
</evidence>